<keyword evidence="4" id="KW-0813">Transport</keyword>
<keyword evidence="2" id="KW-0633">Potassium transport</keyword>
<dbReference type="InterPro" id="IPR036770">
    <property type="entry name" value="Ankyrin_rpt-contain_sf"/>
</dbReference>
<keyword evidence="7" id="KW-0040">ANK repeat</keyword>
<dbReference type="Gramene" id="C.cajan_24038.t">
    <property type="protein sequence ID" value="C.cajan_24038.t"/>
    <property type="gene ID" value="C.cajan_24038"/>
</dbReference>
<dbReference type="SMART" id="SM00248">
    <property type="entry name" value="ANK"/>
    <property type="match status" value="2"/>
</dbReference>
<evidence type="ECO:0000256" key="4">
    <source>
        <dbReference type="ARBA" id="ARBA00022882"/>
    </source>
</evidence>
<dbReference type="GO" id="GO:0005249">
    <property type="term" value="F:voltage-gated potassium channel activity"/>
    <property type="evidence" value="ECO:0007669"/>
    <property type="project" value="InterPro"/>
</dbReference>
<dbReference type="GO" id="GO:0005886">
    <property type="term" value="C:plasma membrane"/>
    <property type="evidence" value="ECO:0007669"/>
    <property type="project" value="UniProtKB-SubCell"/>
</dbReference>
<dbReference type="PROSITE" id="PS50088">
    <property type="entry name" value="ANK_REPEAT"/>
    <property type="match status" value="1"/>
</dbReference>
<dbReference type="AlphaFoldDB" id="A0A151SD12"/>
<reference evidence="8" key="1">
    <citation type="journal article" date="2012" name="Nat. Biotechnol.">
        <title>Draft genome sequence of pigeonpea (Cajanus cajan), an orphan legume crop of resource-poor farmers.</title>
        <authorList>
            <person name="Varshney R.K."/>
            <person name="Chen W."/>
            <person name="Li Y."/>
            <person name="Bharti A.K."/>
            <person name="Saxena R.K."/>
            <person name="Schlueter J.A."/>
            <person name="Donoghue M.T."/>
            <person name="Azam S."/>
            <person name="Fan G."/>
            <person name="Whaley A.M."/>
            <person name="Farmer A.D."/>
            <person name="Sheridan J."/>
            <person name="Iwata A."/>
            <person name="Tuteja R."/>
            <person name="Penmetsa R.V."/>
            <person name="Wu W."/>
            <person name="Upadhyaya H.D."/>
            <person name="Yang S.P."/>
            <person name="Shah T."/>
            <person name="Saxena K.B."/>
            <person name="Michael T."/>
            <person name="McCombie W.R."/>
            <person name="Yang B."/>
            <person name="Zhang G."/>
            <person name="Yang H."/>
            <person name="Wang J."/>
            <person name="Spillane C."/>
            <person name="Cook D.R."/>
            <person name="May G.D."/>
            <person name="Xu X."/>
            <person name="Jackson S.A."/>
        </authorList>
    </citation>
    <scope>NUCLEOTIDE SEQUENCE [LARGE SCALE GENOMIC DNA]</scope>
</reference>
<proteinExistence type="predicted"/>
<evidence type="ECO:0000256" key="2">
    <source>
        <dbReference type="ARBA" id="ARBA00022538"/>
    </source>
</evidence>
<dbReference type="InterPro" id="IPR045319">
    <property type="entry name" value="KAT/AKT"/>
</dbReference>
<name>A0A151SD12_CAJCA</name>
<keyword evidence="4" id="KW-0851">Voltage-gated channel</keyword>
<evidence type="ECO:0000256" key="3">
    <source>
        <dbReference type="ARBA" id="ARBA00022826"/>
    </source>
</evidence>
<keyword evidence="3" id="KW-0631">Potassium channel</keyword>
<organism evidence="8 9">
    <name type="scientific">Cajanus cajan</name>
    <name type="common">Pigeon pea</name>
    <name type="synonym">Cajanus indicus</name>
    <dbReference type="NCBI Taxonomy" id="3821"/>
    <lineage>
        <taxon>Eukaryota</taxon>
        <taxon>Viridiplantae</taxon>
        <taxon>Streptophyta</taxon>
        <taxon>Embryophyta</taxon>
        <taxon>Tracheophyta</taxon>
        <taxon>Spermatophyta</taxon>
        <taxon>Magnoliopsida</taxon>
        <taxon>eudicotyledons</taxon>
        <taxon>Gunneridae</taxon>
        <taxon>Pentapetalae</taxon>
        <taxon>rosids</taxon>
        <taxon>fabids</taxon>
        <taxon>Fabales</taxon>
        <taxon>Fabaceae</taxon>
        <taxon>Papilionoideae</taxon>
        <taxon>50 kb inversion clade</taxon>
        <taxon>NPAAA clade</taxon>
        <taxon>indigoferoid/millettioid clade</taxon>
        <taxon>Phaseoleae</taxon>
        <taxon>Cajanus</taxon>
    </lineage>
</organism>
<dbReference type="PROSITE" id="PS50297">
    <property type="entry name" value="ANK_REP_REGION"/>
    <property type="match status" value="1"/>
</dbReference>
<evidence type="ECO:0000256" key="6">
    <source>
        <dbReference type="ARBA" id="ARBA00023303"/>
    </source>
</evidence>
<sequence>MIVVKKDLDLLKRFLACGINPNAKNYDQRTPLHIAASQGLITMAELLLEAGASVLSKDRWGNTPLLEAHTGGNRNMIKMLEVAKVSQLAELSSSIHETQGMVKFLSTEYDLRRSLGVWYVGI</sequence>
<dbReference type="EMBL" id="KQ483421">
    <property type="protein sequence ID" value="KYP52658.1"/>
    <property type="molecule type" value="Genomic_DNA"/>
</dbReference>
<dbReference type="GO" id="GO:0034702">
    <property type="term" value="C:monoatomic ion channel complex"/>
    <property type="evidence" value="ECO:0007669"/>
    <property type="project" value="UniProtKB-KW"/>
</dbReference>
<dbReference type="Gene3D" id="1.25.40.20">
    <property type="entry name" value="Ankyrin repeat-containing domain"/>
    <property type="match status" value="1"/>
</dbReference>
<dbReference type="PANTHER" id="PTHR45743">
    <property type="entry name" value="POTASSIUM CHANNEL AKT1"/>
    <property type="match status" value="1"/>
</dbReference>
<feature type="repeat" description="ANK" evidence="7">
    <location>
        <begin position="27"/>
        <end position="59"/>
    </location>
</feature>
<evidence type="ECO:0000256" key="7">
    <source>
        <dbReference type="PROSITE-ProRule" id="PRU00023"/>
    </source>
</evidence>
<dbReference type="Pfam" id="PF12796">
    <property type="entry name" value="Ank_2"/>
    <property type="match status" value="1"/>
</dbReference>
<keyword evidence="9" id="KW-1185">Reference proteome</keyword>
<comment type="subcellular location">
    <subcellularLocation>
        <location evidence="1">Cell membrane</location>
        <topology evidence="1">Peripheral membrane protein</topology>
        <orientation evidence="1">Cytoplasmic side</orientation>
    </subcellularLocation>
</comment>
<keyword evidence="4" id="KW-0406">Ion transport</keyword>
<evidence type="ECO:0000313" key="9">
    <source>
        <dbReference type="Proteomes" id="UP000075243"/>
    </source>
</evidence>
<evidence type="ECO:0000313" key="8">
    <source>
        <dbReference type="EMBL" id="KYP52658.1"/>
    </source>
</evidence>
<keyword evidence="6 8" id="KW-0407">Ion channel</keyword>
<keyword evidence="5" id="KW-0630">Potassium</keyword>
<dbReference type="PANTHER" id="PTHR45743:SF11">
    <property type="entry name" value="POTASSIUM CHANNEL"/>
    <property type="match status" value="1"/>
</dbReference>
<accession>A0A151SD12</accession>
<evidence type="ECO:0000256" key="5">
    <source>
        <dbReference type="ARBA" id="ARBA00022958"/>
    </source>
</evidence>
<dbReference type="SUPFAM" id="SSF48403">
    <property type="entry name" value="Ankyrin repeat"/>
    <property type="match status" value="1"/>
</dbReference>
<dbReference type="Proteomes" id="UP000075243">
    <property type="component" value="Unassembled WGS sequence"/>
</dbReference>
<protein>
    <submittedName>
        <fullName evidence="8">Potassium channel GORK</fullName>
    </submittedName>
</protein>
<evidence type="ECO:0000256" key="1">
    <source>
        <dbReference type="ARBA" id="ARBA00004413"/>
    </source>
</evidence>
<dbReference type="InterPro" id="IPR002110">
    <property type="entry name" value="Ankyrin_rpt"/>
</dbReference>
<gene>
    <name evidence="8" type="ORF">KK1_025400</name>
</gene>